<dbReference type="InterPro" id="IPR018980">
    <property type="entry name" value="FERM_PH-like_C"/>
</dbReference>
<proteinExistence type="predicted"/>
<dbReference type="Pfam" id="PF11819">
    <property type="entry name" value="CUPID"/>
    <property type="match status" value="1"/>
</dbReference>
<dbReference type="PANTHER" id="PTHR46079">
    <property type="entry name" value="FERM DOMAIN-CONTAINING PROTEIN 4"/>
    <property type="match status" value="1"/>
</dbReference>
<dbReference type="InterPro" id="IPR047176">
    <property type="entry name" value="FRMD4A/B"/>
</dbReference>
<gene>
    <name evidence="6" type="ORF">RIMI_LOCUS4937299</name>
</gene>
<organism evidence="6 7">
    <name type="scientific">Ranitomeya imitator</name>
    <name type="common">mimic poison frog</name>
    <dbReference type="NCBI Taxonomy" id="111125"/>
    <lineage>
        <taxon>Eukaryota</taxon>
        <taxon>Metazoa</taxon>
        <taxon>Chordata</taxon>
        <taxon>Craniata</taxon>
        <taxon>Vertebrata</taxon>
        <taxon>Euteleostomi</taxon>
        <taxon>Amphibia</taxon>
        <taxon>Batrachia</taxon>
        <taxon>Anura</taxon>
        <taxon>Neobatrachia</taxon>
        <taxon>Hyloidea</taxon>
        <taxon>Dendrobatidae</taxon>
        <taxon>Dendrobatinae</taxon>
        <taxon>Ranitomeya</taxon>
    </lineage>
</organism>
<keyword evidence="7" id="KW-1185">Reference proteome</keyword>
<feature type="compositionally biased region" description="Basic and acidic residues" evidence="4">
    <location>
        <begin position="671"/>
        <end position="689"/>
    </location>
</feature>
<feature type="region of interest" description="Disordered" evidence="4">
    <location>
        <begin position="136"/>
        <end position="156"/>
    </location>
</feature>
<feature type="region of interest" description="Disordered" evidence="4">
    <location>
        <begin position="325"/>
        <end position="359"/>
    </location>
</feature>
<feature type="compositionally biased region" description="Low complexity" evidence="4">
    <location>
        <begin position="705"/>
        <end position="724"/>
    </location>
</feature>
<evidence type="ECO:0000256" key="4">
    <source>
        <dbReference type="SAM" id="MobiDB-lite"/>
    </source>
</evidence>
<feature type="compositionally biased region" description="Pro residues" evidence="4">
    <location>
        <begin position="341"/>
        <end position="355"/>
    </location>
</feature>
<feature type="compositionally biased region" description="Low complexity" evidence="4">
    <location>
        <begin position="557"/>
        <end position="567"/>
    </location>
</feature>
<evidence type="ECO:0000313" key="7">
    <source>
        <dbReference type="Proteomes" id="UP001176940"/>
    </source>
</evidence>
<dbReference type="Proteomes" id="UP001176940">
    <property type="component" value="Unassembled WGS sequence"/>
</dbReference>
<dbReference type="SMART" id="SM01196">
    <property type="entry name" value="FERM_C"/>
    <property type="match status" value="1"/>
</dbReference>
<feature type="region of interest" description="Disordered" evidence="4">
    <location>
        <begin position="472"/>
        <end position="567"/>
    </location>
</feature>
<dbReference type="PANTHER" id="PTHR46079:SF3">
    <property type="entry name" value="FERM DOMAIN-CONTAINING PROTEIN 4A"/>
    <property type="match status" value="1"/>
</dbReference>
<evidence type="ECO:0000259" key="5">
    <source>
        <dbReference type="SMART" id="SM01196"/>
    </source>
</evidence>
<evidence type="ECO:0000256" key="1">
    <source>
        <dbReference type="ARBA" id="ARBA00004496"/>
    </source>
</evidence>
<dbReference type="Pfam" id="PF09380">
    <property type="entry name" value="FERM_C"/>
    <property type="match status" value="1"/>
</dbReference>
<evidence type="ECO:0000313" key="6">
    <source>
        <dbReference type="EMBL" id="CAJ0931991.1"/>
    </source>
</evidence>
<keyword evidence="2" id="KW-0963">Cytoplasm</keyword>
<feature type="domain" description="FERM C-terminal PH-like" evidence="5">
    <location>
        <begin position="11"/>
        <end position="96"/>
    </location>
</feature>
<dbReference type="InterPro" id="IPR021774">
    <property type="entry name" value="CUPID"/>
</dbReference>
<dbReference type="EMBL" id="CAUEEQ010008208">
    <property type="protein sequence ID" value="CAJ0931991.1"/>
    <property type="molecule type" value="Genomic_DNA"/>
</dbReference>
<dbReference type="SUPFAM" id="SSF50729">
    <property type="entry name" value="PH domain-like"/>
    <property type="match status" value="1"/>
</dbReference>
<name>A0ABN9L6H5_9NEOB</name>
<evidence type="ECO:0000256" key="2">
    <source>
        <dbReference type="ARBA" id="ARBA00022490"/>
    </source>
</evidence>
<sequence>MHSGNGRWRQPRAYRRSFGGSQGIFQWRQLENLYFREKKFSVEVHDPRRASVTRRTFGHGGIAVHTWYACAALIKSIWAMAISQHQFYLDRKQSKSKIHAARSLSEIAIDLTETGTLKTSKLANMGSKGKIISGSSGSLLSSGSQESDSSQSAKKDMLAALKSRQEALEETLRQRLEELKKLCLREAELTGKLPREYPLDPGEEPPAVRRRIGTSFKLDEQKLHAKGEEVELERLEREFAIQSQITEAARRLASDPHISKKLKKQRKTSYLNALKKLQEIENSINDYRIKSGKKPTQRASLIIDEANLGSEDSSLSDALVLEDEDSQAPSIMSPMQSPHKGLPPRPPSHNRPHPPQSLDGLRQLHYQRNDYDKSPIKPKMWSESSLDEPYEKLKKKIITYNHKRFPSTGSCSEAGGSNSLQNSPIRTLPHWNSQSSMPSTPDLRIRSPHHYVHSTRSVDISPTRLHSLVQHFRHRSSSLESQGKLLGSENETGSPDFYTPRTRSSNGSDPMDDCSSCTSHSSSEHYYPAQINPNYSTLAEDSPSKARERQRHRHKSNGNLVSSNSGSMPNLAARNGTGHHGVYLHSQSQPSSQYRIKEYPLYIEGSSTPVVVRSLENDQEGHYSVKAQFKTSNSYTAGGMYKENWHGDDTVDSVRLTPSRSQIVRTPSLGREGHDKGSGRTVVSDELRQWYHRSASSQKEHNRLSHTSSNSSDSGSQYSTSQSTFVAHSRVTRMPPMCKATTAALPHGQRSSTPCSDFTATPPSSPHHILTWQTGGKHRVTKRGPALSNPMFTLVTSIVGRWRAVCVTALQRPNSDAAAIDIVVWIAAASLNVTVPLRIFNGLKWKTYHDTCYLDAALYSELADVQWYGQEKAKPGTLV</sequence>
<feature type="region of interest" description="Disordered" evidence="4">
    <location>
        <begin position="660"/>
        <end position="726"/>
    </location>
</feature>
<reference evidence="6" key="1">
    <citation type="submission" date="2023-07" db="EMBL/GenBank/DDBJ databases">
        <authorList>
            <person name="Stuckert A."/>
        </authorList>
    </citation>
    <scope>NUCLEOTIDE SEQUENCE</scope>
</reference>
<dbReference type="InterPro" id="IPR011993">
    <property type="entry name" value="PH-like_dom_sf"/>
</dbReference>
<feature type="compositionally biased region" description="Polar residues" evidence="4">
    <location>
        <begin position="327"/>
        <end position="336"/>
    </location>
</feature>
<dbReference type="Gene3D" id="2.30.29.30">
    <property type="entry name" value="Pleckstrin-homology domain (PH domain)/Phosphotyrosine-binding domain (PTB)"/>
    <property type="match status" value="1"/>
</dbReference>
<accession>A0ABN9L6H5</accession>
<evidence type="ECO:0000256" key="3">
    <source>
        <dbReference type="ARBA" id="ARBA00023054"/>
    </source>
</evidence>
<protein>
    <recommendedName>
        <fullName evidence="5">FERM C-terminal PH-like domain-containing protein</fullName>
    </recommendedName>
</protein>
<feature type="compositionally biased region" description="Low complexity" evidence="4">
    <location>
        <begin position="136"/>
        <end position="152"/>
    </location>
</feature>
<comment type="subcellular location">
    <subcellularLocation>
        <location evidence="1">Cytoplasm</location>
    </subcellularLocation>
</comment>
<comment type="caution">
    <text evidence="6">The sequence shown here is derived from an EMBL/GenBank/DDBJ whole genome shotgun (WGS) entry which is preliminary data.</text>
</comment>
<keyword evidence="3" id="KW-0175">Coiled coil</keyword>